<dbReference type="EMBL" id="CP036280">
    <property type="protein sequence ID" value="QDU71309.1"/>
    <property type="molecule type" value="Genomic_DNA"/>
</dbReference>
<feature type="chain" id="PRO_5022100388" description="DUF4292 domain-containing protein" evidence="1">
    <location>
        <begin position="18"/>
        <end position="284"/>
    </location>
</feature>
<keyword evidence="1" id="KW-0732">Signal</keyword>
<keyword evidence="3" id="KW-1185">Reference proteome</keyword>
<organism evidence="2 3">
    <name type="scientific">Mucisphaera calidilacus</name>
    <dbReference type="NCBI Taxonomy" id="2527982"/>
    <lineage>
        <taxon>Bacteria</taxon>
        <taxon>Pseudomonadati</taxon>
        <taxon>Planctomycetota</taxon>
        <taxon>Phycisphaerae</taxon>
        <taxon>Phycisphaerales</taxon>
        <taxon>Phycisphaeraceae</taxon>
        <taxon>Mucisphaera</taxon>
    </lineage>
</organism>
<dbReference type="PROSITE" id="PS51257">
    <property type="entry name" value="PROKAR_LIPOPROTEIN"/>
    <property type="match status" value="1"/>
</dbReference>
<gene>
    <name evidence="2" type="ORF">Pan265_11580</name>
</gene>
<dbReference type="Proteomes" id="UP000320386">
    <property type="component" value="Chromosome"/>
</dbReference>
<reference evidence="2 3" key="1">
    <citation type="submission" date="2019-02" db="EMBL/GenBank/DDBJ databases">
        <title>Deep-cultivation of Planctomycetes and their phenomic and genomic characterization uncovers novel biology.</title>
        <authorList>
            <person name="Wiegand S."/>
            <person name="Jogler M."/>
            <person name="Boedeker C."/>
            <person name="Pinto D."/>
            <person name="Vollmers J."/>
            <person name="Rivas-Marin E."/>
            <person name="Kohn T."/>
            <person name="Peeters S.H."/>
            <person name="Heuer A."/>
            <person name="Rast P."/>
            <person name="Oberbeckmann S."/>
            <person name="Bunk B."/>
            <person name="Jeske O."/>
            <person name="Meyerdierks A."/>
            <person name="Storesund J.E."/>
            <person name="Kallscheuer N."/>
            <person name="Luecker S."/>
            <person name="Lage O.M."/>
            <person name="Pohl T."/>
            <person name="Merkel B.J."/>
            <person name="Hornburger P."/>
            <person name="Mueller R.-W."/>
            <person name="Bruemmer F."/>
            <person name="Labrenz M."/>
            <person name="Spormann A.M."/>
            <person name="Op den Camp H."/>
            <person name="Overmann J."/>
            <person name="Amann R."/>
            <person name="Jetten M.S.M."/>
            <person name="Mascher T."/>
            <person name="Medema M.H."/>
            <person name="Devos D.P."/>
            <person name="Kaster A.-K."/>
            <person name="Ovreas L."/>
            <person name="Rohde M."/>
            <person name="Galperin M.Y."/>
            <person name="Jogler C."/>
        </authorList>
    </citation>
    <scope>NUCLEOTIDE SEQUENCE [LARGE SCALE GENOMIC DNA]</scope>
    <source>
        <strain evidence="2 3">Pan265</strain>
    </source>
</reference>
<evidence type="ECO:0000313" key="2">
    <source>
        <dbReference type="EMBL" id="QDU71309.1"/>
    </source>
</evidence>
<dbReference type="AlphaFoldDB" id="A0A518BWF4"/>
<protein>
    <recommendedName>
        <fullName evidence="4">DUF4292 domain-containing protein</fullName>
    </recommendedName>
</protein>
<accession>A0A518BWF4</accession>
<evidence type="ECO:0000256" key="1">
    <source>
        <dbReference type="SAM" id="SignalP"/>
    </source>
</evidence>
<evidence type="ECO:0008006" key="4">
    <source>
        <dbReference type="Google" id="ProtNLM"/>
    </source>
</evidence>
<dbReference type="RefSeq" id="WP_145445463.1">
    <property type="nucleotide sequence ID" value="NZ_CP036280.1"/>
</dbReference>
<evidence type="ECO:0000313" key="3">
    <source>
        <dbReference type="Proteomes" id="UP000320386"/>
    </source>
</evidence>
<sequence precursor="true">MQRFLVLALILAAALFAGCKSRPVEVVPFGLPVPLEDAPPPPSYALAASMHNERIANIDRLWAATDLKLEWIEDEEHKIEQGSGNLLLIRPDQIALTIGKLGHVRLWAGMNPTADYLFDLRGDGVVYIHRRPDGRPADIFSPDLPVPLQPRDVPWLLGIMPLPETGNIEVVNGYWLLEPEGVPTRLLLNPHDLTPFRIDRIGPDGTSSILAIHSNFLPVDGIPGPTTLMARRLQIVENGKEARIDLDLDRLRGGQQAQRKLRPAAFDLDRLIKSHEPGEVVELQ</sequence>
<dbReference type="KEGG" id="mcad:Pan265_11580"/>
<proteinExistence type="predicted"/>
<feature type="signal peptide" evidence="1">
    <location>
        <begin position="1"/>
        <end position="17"/>
    </location>
</feature>
<dbReference type="OrthoDB" id="9957111at2"/>
<name>A0A518BWF4_9BACT</name>